<dbReference type="OMA" id="YFYYALP"/>
<name>N1PN84_DOTSN</name>
<dbReference type="STRING" id="675120.N1PN84"/>
<feature type="transmembrane region" description="Helical" evidence="1">
    <location>
        <begin position="225"/>
        <end position="244"/>
    </location>
</feature>
<dbReference type="HOGENOM" id="CLU_044758_1_0_1"/>
<evidence type="ECO:0000313" key="3">
    <source>
        <dbReference type="Proteomes" id="UP000016933"/>
    </source>
</evidence>
<reference evidence="3" key="1">
    <citation type="journal article" date="2012" name="PLoS Genet.">
        <title>The genomes of the fungal plant pathogens Cladosporium fulvum and Dothistroma septosporum reveal adaptation to different hosts and lifestyles but also signatures of common ancestry.</title>
        <authorList>
            <person name="de Wit P.J.G.M."/>
            <person name="van der Burgt A."/>
            <person name="Oekmen B."/>
            <person name="Stergiopoulos I."/>
            <person name="Abd-Elsalam K.A."/>
            <person name="Aerts A.L."/>
            <person name="Bahkali A.H."/>
            <person name="Beenen H.G."/>
            <person name="Chettri P."/>
            <person name="Cox M.P."/>
            <person name="Datema E."/>
            <person name="de Vries R.P."/>
            <person name="Dhillon B."/>
            <person name="Ganley A.R."/>
            <person name="Griffiths S.A."/>
            <person name="Guo Y."/>
            <person name="Hamelin R.C."/>
            <person name="Henrissat B."/>
            <person name="Kabir M.S."/>
            <person name="Jashni M.K."/>
            <person name="Kema G."/>
            <person name="Klaubauf S."/>
            <person name="Lapidus A."/>
            <person name="Levasseur A."/>
            <person name="Lindquist E."/>
            <person name="Mehrabi R."/>
            <person name="Ohm R.A."/>
            <person name="Owen T.J."/>
            <person name="Salamov A."/>
            <person name="Schwelm A."/>
            <person name="Schijlen E."/>
            <person name="Sun H."/>
            <person name="van den Burg H.A."/>
            <person name="van Ham R.C.H.J."/>
            <person name="Zhang S."/>
            <person name="Goodwin S.B."/>
            <person name="Grigoriev I.V."/>
            <person name="Collemare J."/>
            <person name="Bradshaw R.E."/>
        </authorList>
    </citation>
    <scope>NUCLEOTIDE SEQUENCE [LARGE SCALE GENOMIC DNA]</scope>
    <source>
        <strain evidence="3">NZE10 / CBS 128990</strain>
    </source>
</reference>
<dbReference type="eggNOG" id="KOG4253">
    <property type="taxonomic scope" value="Eukaryota"/>
</dbReference>
<feature type="transmembrane region" description="Helical" evidence="1">
    <location>
        <begin position="180"/>
        <end position="200"/>
    </location>
</feature>
<keyword evidence="1" id="KW-0472">Membrane</keyword>
<evidence type="ECO:0000313" key="2">
    <source>
        <dbReference type="EMBL" id="EME44378.1"/>
    </source>
</evidence>
<sequence length="359" mass="39476">MATITWGTIQSFLLFFGPWLLPKILASYRSLKNRPPSQIRPLPSKTSYALTVLFISASLAFLSTLPAFAPENIFRVTHSRLHTASGVLLTRLATIRELTPTDEALREVFDSGHLEARLLYARYGPSVLLDCTLAKAGEIGAARAFLLYALPSVLTPHLLHLCALGVATSGSLSGKEGARWRTLAIVAGLLLAAVEVYWLANYDDHNNAKSVRVNDVDFLHWKLPVFRGLAIAATDVVLGWIIWLQATGRAFITPPTPGEKIMDSAVALEKLFATTRGLGVVRNAALRDGGMRRRVDDYWFKESEVVKDVLEDPEVLEAQRNALRRIDTVRAGRDAEAFMNAVLGPEVNGMAQGQRIDMS</sequence>
<feature type="transmembrane region" description="Helical" evidence="1">
    <location>
        <begin position="145"/>
        <end position="168"/>
    </location>
</feature>
<gene>
    <name evidence="2" type="ORF">DOTSEDRAFT_80138</name>
</gene>
<keyword evidence="1" id="KW-1133">Transmembrane helix</keyword>
<dbReference type="PANTHER" id="PTHR39470">
    <property type="entry name" value="CHROMOSOME 10, WHOLE GENOME SHOTGUN SEQUENCE"/>
    <property type="match status" value="1"/>
</dbReference>
<dbReference type="EMBL" id="KB446539">
    <property type="protein sequence ID" value="EME44378.1"/>
    <property type="molecule type" value="Genomic_DNA"/>
</dbReference>
<dbReference type="Proteomes" id="UP000016933">
    <property type="component" value="Unassembled WGS sequence"/>
</dbReference>
<evidence type="ECO:0000256" key="1">
    <source>
        <dbReference type="SAM" id="Phobius"/>
    </source>
</evidence>
<keyword evidence="1" id="KW-0812">Transmembrane</keyword>
<organism evidence="2 3">
    <name type="scientific">Dothistroma septosporum (strain NZE10 / CBS 128990)</name>
    <name type="common">Red band needle blight fungus</name>
    <name type="synonym">Mycosphaerella pini</name>
    <dbReference type="NCBI Taxonomy" id="675120"/>
    <lineage>
        <taxon>Eukaryota</taxon>
        <taxon>Fungi</taxon>
        <taxon>Dikarya</taxon>
        <taxon>Ascomycota</taxon>
        <taxon>Pezizomycotina</taxon>
        <taxon>Dothideomycetes</taxon>
        <taxon>Dothideomycetidae</taxon>
        <taxon>Mycosphaerellales</taxon>
        <taxon>Mycosphaerellaceae</taxon>
        <taxon>Dothistroma</taxon>
    </lineage>
</organism>
<proteinExistence type="predicted"/>
<feature type="transmembrane region" description="Helical" evidence="1">
    <location>
        <begin position="6"/>
        <end position="26"/>
    </location>
</feature>
<dbReference type="OrthoDB" id="4218123at2759"/>
<dbReference type="PANTHER" id="PTHR39470:SF1">
    <property type="entry name" value="CHORISMATE SYNTHASE PROTEIN"/>
    <property type="match status" value="1"/>
</dbReference>
<accession>N1PN84</accession>
<feature type="transmembrane region" description="Helical" evidence="1">
    <location>
        <begin position="47"/>
        <end position="69"/>
    </location>
</feature>
<dbReference type="AlphaFoldDB" id="N1PN84"/>
<protein>
    <submittedName>
        <fullName evidence="2">Uncharacterized protein</fullName>
    </submittedName>
</protein>
<reference evidence="2 3" key="2">
    <citation type="journal article" date="2012" name="PLoS Pathog.">
        <title>Diverse lifestyles and strategies of plant pathogenesis encoded in the genomes of eighteen Dothideomycetes fungi.</title>
        <authorList>
            <person name="Ohm R.A."/>
            <person name="Feau N."/>
            <person name="Henrissat B."/>
            <person name="Schoch C.L."/>
            <person name="Horwitz B.A."/>
            <person name="Barry K.W."/>
            <person name="Condon B.J."/>
            <person name="Copeland A.C."/>
            <person name="Dhillon B."/>
            <person name="Glaser F."/>
            <person name="Hesse C.N."/>
            <person name="Kosti I."/>
            <person name="LaButti K."/>
            <person name="Lindquist E.A."/>
            <person name="Lucas S."/>
            <person name="Salamov A.A."/>
            <person name="Bradshaw R.E."/>
            <person name="Ciuffetti L."/>
            <person name="Hamelin R.C."/>
            <person name="Kema G.H.J."/>
            <person name="Lawrence C."/>
            <person name="Scott J.A."/>
            <person name="Spatafora J.W."/>
            <person name="Turgeon B.G."/>
            <person name="de Wit P.J.G.M."/>
            <person name="Zhong S."/>
            <person name="Goodwin S.B."/>
            <person name="Grigoriev I.V."/>
        </authorList>
    </citation>
    <scope>NUCLEOTIDE SEQUENCE [LARGE SCALE GENOMIC DNA]</scope>
    <source>
        <strain evidence="3">NZE10 / CBS 128990</strain>
    </source>
</reference>
<keyword evidence="3" id="KW-1185">Reference proteome</keyword>